<sequence length="230" mass="26078">MPKMEPWWQDRIQAGRAETSLGAVIVGGRPRGVRSRSRIACRSTIRMTCRCAFCMRRSTNRSTSRVAAAWSGSSSRACAPAGRYKGLVPERGTAHRIHHRRGDHQRPSRLGREPEDAGALGWRPHHRSDSVRDRHAGRAHQQIYYPTTPAAPERRWNIGDGEERAGTVRIWFGVRPRCARHNTDTAARTPTQNRDMGSRKGTRAPCRADRLYRYSCLLLRSVQSMTARNE</sequence>
<evidence type="ECO:0000256" key="1">
    <source>
        <dbReference type="SAM" id="MobiDB-lite"/>
    </source>
</evidence>
<dbReference type="AlphaFoldDB" id="A0A1H4ZBM3"/>
<feature type="compositionally biased region" description="Basic and acidic residues" evidence="1">
    <location>
        <begin position="127"/>
        <end position="136"/>
    </location>
</feature>
<evidence type="ECO:0000313" key="3">
    <source>
        <dbReference type="Proteomes" id="UP000183407"/>
    </source>
</evidence>
<gene>
    <name evidence="2" type="ORF">SAMN04490220_4039</name>
</gene>
<organism evidence="2 3">
    <name type="scientific">Rhodococcus jostii</name>
    <dbReference type="NCBI Taxonomy" id="132919"/>
    <lineage>
        <taxon>Bacteria</taxon>
        <taxon>Bacillati</taxon>
        <taxon>Actinomycetota</taxon>
        <taxon>Actinomycetes</taxon>
        <taxon>Mycobacteriales</taxon>
        <taxon>Nocardiaceae</taxon>
        <taxon>Rhodococcus</taxon>
    </lineage>
</organism>
<protein>
    <submittedName>
        <fullName evidence="2">Uncharacterized protein</fullName>
    </submittedName>
</protein>
<evidence type="ECO:0000313" key="2">
    <source>
        <dbReference type="EMBL" id="SED27626.1"/>
    </source>
</evidence>
<name>A0A1H4ZBM3_RHOJO</name>
<proteinExistence type="predicted"/>
<dbReference type="Proteomes" id="UP000183407">
    <property type="component" value="Unassembled WGS sequence"/>
</dbReference>
<feature type="compositionally biased region" description="Basic and acidic residues" evidence="1">
    <location>
        <begin position="104"/>
        <end position="115"/>
    </location>
</feature>
<feature type="region of interest" description="Disordered" evidence="1">
    <location>
        <begin position="94"/>
        <end position="141"/>
    </location>
</feature>
<reference evidence="3" key="1">
    <citation type="submission" date="2016-10" db="EMBL/GenBank/DDBJ databases">
        <authorList>
            <person name="Varghese N."/>
        </authorList>
    </citation>
    <scope>NUCLEOTIDE SEQUENCE [LARGE SCALE GENOMIC DNA]</scope>
    <source>
        <strain evidence="3">DSM 44719</strain>
    </source>
</reference>
<feature type="compositionally biased region" description="Basic residues" evidence="1">
    <location>
        <begin position="94"/>
        <end position="103"/>
    </location>
</feature>
<accession>A0A1H4ZBM3</accession>
<dbReference type="EMBL" id="FNTL01000004">
    <property type="protein sequence ID" value="SED27626.1"/>
    <property type="molecule type" value="Genomic_DNA"/>
</dbReference>